<dbReference type="EMBL" id="FOSV01000001">
    <property type="protein sequence ID" value="SFK35787.1"/>
    <property type="molecule type" value="Genomic_DNA"/>
</dbReference>
<keyword evidence="3" id="KW-1185">Reference proteome</keyword>
<proteinExistence type="predicted"/>
<accession>A0A1I3YV70</accession>
<organism evidence="2 3">
    <name type="scientific">Methylorubrum salsuginis</name>
    <dbReference type="NCBI Taxonomy" id="414703"/>
    <lineage>
        <taxon>Bacteria</taxon>
        <taxon>Pseudomonadati</taxon>
        <taxon>Pseudomonadota</taxon>
        <taxon>Alphaproteobacteria</taxon>
        <taxon>Hyphomicrobiales</taxon>
        <taxon>Methylobacteriaceae</taxon>
        <taxon>Methylorubrum</taxon>
    </lineage>
</organism>
<evidence type="ECO:0000256" key="1">
    <source>
        <dbReference type="SAM" id="SignalP"/>
    </source>
</evidence>
<feature type="chain" id="PRO_5011595393" description="Hemolysin" evidence="1">
    <location>
        <begin position="22"/>
        <end position="81"/>
    </location>
</feature>
<evidence type="ECO:0008006" key="4">
    <source>
        <dbReference type="Google" id="ProtNLM"/>
    </source>
</evidence>
<keyword evidence="1" id="KW-0732">Signal</keyword>
<dbReference type="RefSeq" id="WP_091941368.1">
    <property type="nucleotide sequence ID" value="NZ_FOSV01000001.1"/>
</dbReference>
<feature type="signal peptide" evidence="1">
    <location>
        <begin position="1"/>
        <end position="21"/>
    </location>
</feature>
<gene>
    <name evidence="2" type="ORF">SAMN04488125_101382</name>
</gene>
<evidence type="ECO:0000313" key="3">
    <source>
        <dbReference type="Proteomes" id="UP000198804"/>
    </source>
</evidence>
<dbReference type="Pfam" id="PF03891">
    <property type="entry name" value="DUF333"/>
    <property type="match status" value="1"/>
</dbReference>
<dbReference type="InterPro" id="IPR005590">
    <property type="entry name" value="DUF333"/>
</dbReference>
<dbReference type="OrthoDB" id="148878at2"/>
<dbReference type="AlphaFoldDB" id="A0A1I3YV70"/>
<dbReference type="Proteomes" id="UP000198804">
    <property type="component" value="Unassembled WGS sequence"/>
</dbReference>
<sequence>MKIKALIAVCIGSIIPVGAMAMGNPASIFCEQMGGHSVIAKLPSGDEIGLCYLSDKKIVEEWTLFRMFDGKKPADRNNPFR</sequence>
<name>A0A1I3YV70_9HYPH</name>
<protein>
    <recommendedName>
        <fullName evidence="4">Hemolysin</fullName>
    </recommendedName>
</protein>
<evidence type="ECO:0000313" key="2">
    <source>
        <dbReference type="EMBL" id="SFK35787.1"/>
    </source>
</evidence>
<reference evidence="3" key="1">
    <citation type="submission" date="2016-10" db="EMBL/GenBank/DDBJ databases">
        <authorList>
            <person name="Varghese N."/>
            <person name="Submissions S."/>
        </authorList>
    </citation>
    <scope>NUCLEOTIDE SEQUENCE [LARGE SCALE GENOMIC DNA]</scope>
    <source>
        <strain evidence="3">CGMCC 1.6474</strain>
    </source>
</reference>